<evidence type="ECO:0000256" key="2">
    <source>
        <dbReference type="ARBA" id="ARBA00022729"/>
    </source>
</evidence>
<accession>A0A4R5KEC6</accession>
<gene>
    <name evidence="7" type="ORF">E1757_27940</name>
</gene>
<dbReference type="Pfam" id="PF01547">
    <property type="entry name" value="SBP_bac_1"/>
    <property type="match status" value="1"/>
</dbReference>
<dbReference type="InterPro" id="IPR050490">
    <property type="entry name" value="Bact_solute-bd_prot1"/>
</dbReference>
<feature type="signal peptide" evidence="6">
    <location>
        <begin position="1"/>
        <end position="21"/>
    </location>
</feature>
<comment type="caution">
    <text evidence="7">The sequence shown here is derived from an EMBL/GenBank/DDBJ whole genome shotgun (WGS) entry which is preliminary data.</text>
</comment>
<evidence type="ECO:0000313" key="8">
    <source>
        <dbReference type="Proteomes" id="UP000295636"/>
    </source>
</evidence>
<evidence type="ECO:0000256" key="5">
    <source>
        <dbReference type="ARBA" id="ARBA00023288"/>
    </source>
</evidence>
<protein>
    <submittedName>
        <fullName evidence="7">Extracellular solute-binding protein</fullName>
    </submittedName>
</protein>
<keyword evidence="2 6" id="KW-0732">Signal</keyword>
<keyword evidence="5" id="KW-0449">Lipoprotein</keyword>
<dbReference type="PANTHER" id="PTHR43649">
    <property type="entry name" value="ARABINOSE-BINDING PROTEIN-RELATED"/>
    <property type="match status" value="1"/>
</dbReference>
<dbReference type="OrthoDB" id="9787283at2"/>
<dbReference type="PROSITE" id="PS51257">
    <property type="entry name" value="PROKAR_LIPOPROTEIN"/>
    <property type="match status" value="1"/>
</dbReference>
<dbReference type="Proteomes" id="UP000295636">
    <property type="component" value="Unassembled WGS sequence"/>
</dbReference>
<dbReference type="EMBL" id="SMRT01000018">
    <property type="protein sequence ID" value="TDF92928.1"/>
    <property type="molecule type" value="Genomic_DNA"/>
</dbReference>
<evidence type="ECO:0000256" key="6">
    <source>
        <dbReference type="SAM" id="SignalP"/>
    </source>
</evidence>
<evidence type="ECO:0000256" key="1">
    <source>
        <dbReference type="ARBA" id="ARBA00022475"/>
    </source>
</evidence>
<keyword evidence="1" id="KW-1003">Cell membrane</keyword>
<reference evidence="7 8" key="1">
    <citation type="submission" date="2019-03" db="EMBL/GenBank/DDBJ databases">
        <title>This is whole genome sequence of Paenibacillus sp MS74 strain.</title>
        <authorList>
            <person name="Trinh H.N."/>
        </authorList>
    </citation>
    <scope>NUCLEOTIDE SEQUENCE [LARGE SCALE GENOMIC DNA]</scope>
    <source>
        <strain evidence="7 8">MS74</strain>
    </source>
</reference>
<organism evidence="7 8">
    <name type="scientific">Paenibacillus piri</name>
    <dbReference type="NCBI Taxonomy" id="2547395"/>
    <lineage>
        <taxon>Bacteria</taxon>
        <taxon>Bacillati</taxon>
        <taxon>Bacillota</taxon>
        <taxon>Bacilli</taxon>
        <taxon>Bacillales</taxon>
        <taxon>Paenibacillaceae</taxon>
        <taxon>Paenibacillus</taxon>
    </lineage>
</organism>
<feature type="chain" id="PRO_5038491929" evidence="6">
    <location>
        <begin position="22"/>
        <end position="508"/>
    </location>
</feature>
<sequence length="508" mass="56798">MRKTMKWTVMVSLSSIMTITAGCSGTPPQGTSAGSGKPAEQAVQAPPKITMMNIFFDPEPPAANSDAMKIIRQHTQTDLEVNWVPSNTYNDKLNVTIASGQLPMMIAVQNQGKDPSIINAVRSGLFWEVGPYLKDYKNLNNMNPLVKTNLSVDGKIYGIPQHQYLTREGVTFRRDWLDALGLKEPKSIDDLYQVIKAFALNDPDKNGKNDTIGLAEYGSLGSFNSMLVYHGGVPGWDVKDGKLVPDLMTPEYLNTLKFYKKLFDEKLINADFPTLKNNQANELFEKGRAGMMIGGKQYAYDREPNLNKNVPGSKIDLVTQISGPKGIRALATPGFTSAYMFPKSSVKTEADLKKVLAFWDRMADKEIQDLMVWGIEGQHYTIKDGMFVRTSDGNDRFQKEINPLRQLRSHDVSLVSKGTLGAMRTKVDESYKIDDPVAVNNPAFSLVSNTWTERGNELNKWVEDNRVKFVLGALDDSGWNNVIEQWLQKGGDKVIAEYNEQYKKVNAK</sequence>
<name>A0A4R5KEC6_9BACL</name>
<dbReference type="InterPro" id="IPR006059">
    <property type="entry name" value="SBP"/>
</dbReference>
<dbReference type="Gene3D" id="3.40.190.10">
    <property type="entry name" value="Periplasmic binding protein-like II"/>
    <property type="match status" value="2"/>
</dbReference>
<dbReference type="PANTHER" id="PTHR43649:SF33">
    <property type="entry name" value="POLYGALACTURONAN_RHAMNOGALACTURONAN-BINDING PROTEIN YTCQ"/>
    <property type="match status" value="1"/>
</dbReference>
<dbReference type="RefSeq" id="WP_133234450.1">
    <property type="nucleotide sequence ID" value="NZ_SMRT01000018.1"/>
</dbReference>
<dbReference type="CDD" id="cd13580">
    <property type="entry name" value="PBP2_AlgQ_like_1"/>
    <property type="match status" value="1"/>
</dbReference>
<proteinExistence type="predicted"/>
<evidence type="ECO:0000313" key="7">
    <source>
        <dbReference type="EMBL" id="TDF92928.1"/>
    </source>
</evidence>
<evidence type="ECO:0000256" key="3">
    <source>
        <dbReference type="ARBA" id="ARBA00023136"/>
    </source>
</evidence>
<keyword evidence="8" id="KW-1185">Reference proteome</keyword>
<keyword evidence="4" id="KW-0564">Palmitate</keyword>
<keyword evidence="3" id="KW-0472">Membrane</keyword>
<evidence type="ECO:0000256" key="4">
    <source>
        <dbReference type="ARBA" id="ARBA00023139"/>
    </source>
</evidence>
<dbReference type="AlphaFoldDB" id="A0A4R5KEC6"/>
<dbReference type="SUPFAM" id="SSF53850">
    <property type="entry name" value="Periplasmic binding protein-like II"/>
    <property type="match status" value="1"/>
</dbReference>